<dbReference type="InterPro" id="IPR011542">
    <property type="entry name" value="SUF_FeS_clus_asmbl_SufD"/>
</dbReference>
<dbReference type="PANTHER" id="PTHR43575:SF1">
    <property type="entry name" value="PROTEIN ABCI7, CHLOROPLASTIC"/>
    <property type="match status" value="1"/>
</dbReference>
<feature type="domain" description="SUF system FeS cluster assembly SufBD core" evidence="2">
    <location>
        <begin position="199"/>
        <end position="437"/>
    </location>
</feature>
<accession>A0ABX1LZU7</accession>
<sequence length="468" mass="51162">MSVLVSPSPVPNSNPVDLASAVLDRDAELTGLLNQIIDEHTSFDGADAWLQELRDRATLWVRKSVLATTRDEEWRFSDLSSLRKVKFEGVGSQPADISLSDIHSIPEAANRLVFVNGVYAPELSAVAGLPDGVIVSNLADLPVGDRQRVQQYLAQTEGAHEVFTALNTSGIKDVAVVWVAKNVVVETPIHLVFVTAGECATISLPRCLVVAEVGSSVTLVEEFTNRRGAEGAEEKEEKRVYFSNAVTEIWLEENAQVNHTRLELEGAEAFHIGKTAVSQARYSRYTCHAITFGGRLSRHNLEILQAGEQTETILNGLTVIGGNQLADTHSAIALNYPYGRSQQLHKCIIGDRAHAVFNGKVFVPKPAQLTDAAQLNRNLLLSPKARVDTKPQLEITADNVKCAHGATVSQLEDDEIFYLQSRGIDQDDARNLLINAFAAEVINQIPVPSLQERLTQIVNSYQSITNDS</sequence>
<proteinExistence type="inferred from homology"/>
<feature type="domain" description="SUF system FeS cluster assembly SufBD N-terminal" evidence="3">
    <location>
        <begin position="46"/>
        <end position="190"/>
    </location>
</feature>
<organism evidence="4 5">
    <name type="scientific">Brasilonema octagenarum UFV-OR1</name>
    <dbReference type="NCBI Taxonomy" id="417115"/>
    <lineage>
        <taxon>Bacteria</taxon>
        <taxon>Bacillati</taxon>
        <taxon>Cyanobacteriota</taxon>
        <taxon>Cyanophyceae</taxon>
        <taxon>Nostocales</taxon>
        <taxon>Scytonemataceae</taxon>
        <taxon>Brasilonema</taxon>
        <taxon>Octagenarum group</taxon>
    </lineage>
</organism>
<reference evidence="4 5" key="1">
    <citation type="submission" date="2018-06" db="EMBL/GenBank/DDBJ databases">
        <title>Comparative genomics of Brasilonema spp. strains.</title>
        <authorList>
            <person name="Alvarenga D.O."/>
            <person name="Fiore M.F."/>
            <person name="Varani A.M."/>
        </authorList>
    </citation>
    <scope>NUCLEOTIDE SEQUENCE [LARGE SCALE GENOMIC DNA]</scope>
    <source>
        <strain evidence="4 5">UFV-OR1</strain>
    </source>
</reference>
<evidence type="ECO:0000256" key="1">
    <source>
        <dbReference type="ARBA" id="ARBA00043967"/>
    </source>
</evidence>
<evidence type="ECO:0000259" key="2">
    <source>
        <dbReference type="Pfam" id="PF01458"/>
    </source>
</evidence>
<name>A0ABX1LZU7_9CYAN</name>
<dbReference type="PANTHER" id="PTHR43575">
    <property type="entry name" value="PROTEIN ABCI7, CHLOROPLASTIC"/>
    <property type="match status" value="1"/>
</dbReference>
<comment type="similarity">
    <text evidence="1">Belongs to the iron-sulfur cluster assembly SufBD family.</text>
</comment>
<dbReference type="SUPFAM" id="SSF101960">
    <property type="entry name" value="Stabilizer of iron transporter SufD"/>
    <property type="match status" value="1"/>
</dbReference>
<dbReference type="EMBL" id="QMEC01000006">
    <property type="protein sequence ID" value="NMF61743.1"/>
    <property type="molecule type" value="Genomic_DNA"/>
</dbReference>
<gene>
    <name evidence="4" type="primary">sufD</name>
    <name evidence="4" type="ORF">DP115_02635</name>
</gene>
<evidence type="ECO:0000259" key="3">
    <source>
        <dbReference type="Pfam" id="PF19295"/>
    </source>
</evidence>
<dbReference type="Pfam" id="PF01458">
    <property type="entry name" value="SUFBD_core"/>
    <property type="match status" value="1"/>
</dbReference>
<dbReference type="InterPro" id="IPR037284">
    <property type="entry name" value="SUF_FeS_clus_asmbl_SufBD_sf"/>
</dbReference>
<dbReference type="InterPro" id="IPR055346">
    <property type="entry name" value="Fe-S_cluster_assembly_SufBD"/>
</dbReference>
<protein>
    <submittedName>
        <fullName evidence="4">Fe-S cluster assembly protein SufD</fullName>
    </submittedName>
</protein>
<dbReference type="Pfam" id="PF19295">
    <property type="entry name" value="SufBD_N"/>
    <property type="match status" value="1"/>
</dbReference>
<dbReference type="RefSeq" id="WP_169263333.1">
    <property type="nucleotide sequence ID" value="NZ_QMEC01000006.1"/>
</dbReference>
<dbReference type="InterPro" id="IPR045595">
    <property type="entry name" value="SufBD_N"/>
</dbReference>
<evidence type="ECO:0000313" key="4">
    <source>
        <dbReference type="EMBL" id="NMF61743.1"/>
    </source>
</evidence>
<dbReference type="Proteomes" id="UP000762253">
    <property type="component" value="Unassembled WGS sequence"/>
</dbReference>
<dbReference type="NCBIfam" id="TIGR01981">
    <property type="entry name" value="sufD"/>
    <property type="match status" value="1"/>
</dbReference>
<keyword evidence="5" id="KW-1185">Reference proteome</keyword>
<evidence type="ECO:0000313" key="5">
    <source>
        <dbReference type="Proteomes" id="UP000762253"/>
    </source>
</evidence>
<comment type="caution">
    <text evidence="4">The sequence shown here is derived from an EMBL/GenBank/DDBJ whole genome shotgun (WGS) entry which is preliminary data.</text>
</comment>
<dbReference type="InterPro" id="IPR000825">
    <property type="entry name" value="SUF_FeS_clus_asmbl_SufBD_core"/>
</dbReference>